<feature type="region of interest" description="Disordered" evidence="5">
    <location>
        <begin position="592"/>
        <end position="611"/>
    </location>
</feature>
<dbReference type="InterPro" id="IPR055081">
    <property type="entry name" value="NLP1-9_GAF"/>
</dbReference>
<dbReference type="Pfam" id="PF22922">
    <property type="entry name" value="GAF_NLP"/>
    <property type="match status" value="2"/>
</dbReference>
<keyword evidence="1" id="KW-0805">Transcription regulation</keyword>
<feature type="compositionally biased region" description="Basic and acidic residues" evidence="5">
    <location>
        <begin position="472"/>
        <end position="481"/>
    </location>
</feature>
<dbReference type="PROSITE" id="PS51745">
    <property type="entry name" value="PB1"/>
    <property type="match status" value="1"/>
</dbReference>
<keyword evidence="2" id="KW-0238">DNA-binding</keyword>
<feature type="domain" description="PB1" evidence="7">
    <location>
        <begin position="708"/>
        <end position="789"/>
    </location>
</feature>
<dbReference type="InterPro" id="IPR003035">
    <property type="entry name" value="RWP-RK_dom"/>
</dbReference>
<dbReference type="InterPro" id="IPR034891">
    <property type="entry name" value="PB1_NLP"/>
</dbReference>
<evidence type="ECO:0000259" key="6">
    <source>
        <dbReference type="PROSITE" id="PS51519"/>
    </source>
</evidence>
<evidence type="ECO:0000256" key="3">
    <source>
        <dbReference type="ARBA" id="ARBA00023163"/>
    </source>
</evidence>
<keyword evidence="9" id="KW-1185">Reference proteome</keyword>
<evidence type="ECO:0000256" key="2">
    <source>
        <dbReference type="ARBA" id="ARBA00023125"/>
    </source>
</evidence>
<dbReference type="EMBL" id="JAUHHV010000008">
    <property type="protein sequence ID" value="KAK1416511.1"/>
    <property type="molecule type" value="Genomic_DNA"/>
</dbReference>
<evidence type="ECO:0000256" key="5">
    <source>
        <dbReference type="SAM" id="MobiDB-lite"/>
    </source>
</evidence>
<feature type="region of interest" description="Disordered" evidence="5">
    <location>
        <begin position="618"/>
        <end position="703"/>
    </location>
</feature>
<evidence type="ECO:0000313" key="9">
    <source>
        <dbReference type="Proteomes" id="UP001229421"/>
    </source>
</evidence>
<gene>
    <name evidence="8" type="ORF">QVD17_32302</name>
</gene>
<accession>A0AAD8K7S3</accession>
<dbReference type="SUPFAM" id="SSF54277">
    <property type="entry name" value="CAD &amp; PB1 domains"/>
    <property type="match status" value="1"/>
</dbReference>
<dbReference type="Pfam" id="PF00564">
    <property type="entry name" value="PB1"/>
    <property type="match status" value="1"/>
</dbReference>
<reference evidence="8" key="1">
    <citation type="journal article" date="2023" name="bioRxiv">
        <title>Improved chromosome-level genome assembly for marigold (Tagetes erecta).</title>
        <authorList>
            <person name="Jiang F."/>
            <person name="Yuan L."/>
            <person name="Wang S."/>
            <person name="Wang H."/>
            <person name="Xu D."/>
            <person name="Wang A."/>
            <person name="Fan W."/>
        </authorList>
    </citation>
    <scope>NUCLEOTIDE SEQUENCE</scope>
    <source>
        <strain evidence="8">WSJ</strain>
        <tissue evidence="8">Leaf</tissue>
    </source>
</reference>
<comment type="caution">
    <text evidence="8">The sequence shown here is derived from an EMBL/GenBank/DDBJ whole genome shotgun (WGS) entry which is preliminary data.</text>
</comment>
<dbReference type="InterPro" id="IPR053793">
    <property type="entry name" value="PB1-like"/>
</dbReference>
<dbReference type="PROSITE" id="PS51519">
    <property type="entry name" value="RWP_RK"/>
    <property type="match status" value="1"/>
</dbReference>
<proteinExistence type="predicted"/>
<dbReference type="CDD" id="cd06407">
    <property type="entry name" value="PB1_NLP"/>
    <property type="match status" value="1"/>
</dbReference>
<feature type="domain" description="RWP-RK" evidence="6">
    <location>
        <begin position="493"/>
        <end position="577"/>
    </location>
</feature>
<dbReference type="GO" id="GO:0003677">
    <property type="term" value="F:DNA binding"/>
    <property type="evidence" value="ECO:0007669"/>
    <property type="project" value="UniProtKB-KW"/>
</dbReference>
<dbReference type="SMART" id="SM00666">
    <property type="entry name" value="PB1"/>
    <property type="match status" value="1"/>
</dbReference>
<dbReference type="InterPro" id="IPR000270">
    <property type="entry name" value="PB1_dom"/>
</dbReference>
<protein>
    <submittedName>
        <fullName evidence="8">Uncharacterized protein</fullName>
    </submittedName>
</protein>
<sequence>MDFDFMDELLVDGCWLQATNGSEILNNNNDPLFDPSFQWPALESNVEKPDSNDPESKSPKSHVKTLINSPKPSENLSELSKQWWIAPVASPGPSLSVMERLVRAIDNIRHYTVDKNILIQVWLPEIRDGKKVLSTSQRLFSVEFNCPRLSKYRNISEEYHFPAEGDPKDSVGLPGRVFMEKVPEWTPDVRFFNVEEYPRVSHAKKHDVRGSVAVPVFGQDVKNCIGVVEVILTTQKSNYSLEIQSVCKALEAVDLKSSDDSNTDKFKENNSFYYHPALPEILETLKTACMMHKLPLAQTWIPCIQQRSKAGCRHSNENLIHCISTVDSASYVSDPRFNDFQEACSEHHLFIGQGVVGKAFKSNELFCYSPDVTSYMKTEYPLAHHARIFDLHAAVAVRVRTTFAPMVDFVLEFFLPVDCKDREEQKTVINSLLVIIQKVCRNLRIVAEMEFQEKGVNDGLLVSDTEPVAKVQETDSHDHGHGPASGTGSCSGSGSGMERRRAGAKLEKTITLEMLRQHFAGSLKDAARNMGVCPTTLKRICRQHGIQRWPSRKIKKVGHSLRKIQLVMDSVHGGSGSFQIESFYSNFPKLASPGPSKTTHLPSSTKIEKLDGKATDGTTLATSCSHSSSSSHSFSGGTNNAPVVDEDRNGVALKRTKSNVEIHTVHASNDQDQEPKSFTRSQSHKLLHEPTNSQQRPPKPRVKPEGHLWRVKVTFRDDKIRFRMQKDWGYNELLQEIAKRFNLNDTSGYHLRYLDDDSEWVLLTCDADVEECIDVYQSYKSGTIRLALREPQLHVGSSLDSNAPL</sequence>
<dbReference type="InterPro" id="IPR045012">
    <property type="entry name" value="NLP"/>
</dbReference>
<evidence type="ECO:0000256" key="1">
    <source>
        <dbReference type="ARBA" id="ARBA00023015"/>
    </source>
</evidence>
<dbReference type="Pfam" id="PF02042">
    <property type="entry name" value="RWP-RK"/>
    <property type="match status" value="1"/>
</dbReference>
<dbReference type="GO" id="GO:0003700">
    <property type="term" value="F:DNA-binding transcription factor activity"/>
    <property type="evidence" value="ECO:0007669"/>
    <property type="project" value="InterPro"/>
</dbReference>
<keyword evidence="4" id="KW-0539">Nucleus</keyword>
<dbReference type="Gene3D" id="3.10.20.90">
    <property type="entry name" value="Phosphatidylinositol 3-kinase Catalytic Subunit, Chain A, domain 1"/>
    <property type="match status" value="1"/>
</dbReference>
<dbReference type="PANTHER" id="PTHR32002:SF60">
    <property type="entry name" value="PLANT REGULATOR RWP-RK FAMILY PROTEIN-RELATED"/>
    <property type="match status" value="1"/>
</dbReference>
<dbReference type="AlphaFoldDB" id="A0AAD8K7S3"/>
<feature type="compositionally biased region" description="Low complexity" evidence="5">
    <location>
        <begin position="623"/>
        <end position="635"/>
    </location>
</feature>
<feature type="compositionally biased region" description="Polar residues" evidence="5">
    <location>
        <begin position="595"/>
        <end position="605"/>
    </location>
</feature>
<evidence type="ECO:0000313" key="8">
    <source>
        <dbReference type="EMBL" id="KAK1416511.1"/>
    </source>
</evidence>
<feature type="region of interest" description="Disordered" evidence="5">
    <location>
        <begin position="472"/>
        <end position="502"/>
    </location>
</feature>
<evidence type="ECO:0000259" key="7">
    <source>
        <dbReference type="PROSITE" id="PS51745"/>
    </source>
</evidence>
<feature type="compositionally biased region" description="Polar residues" evidence="5">
    <location>
        <begin position="666"/>
        <end position="681"/>
    </location>
</feature>
<feature type="compositionally biased region" description="Basic and acidic residues" evidence="5">
    <location>
        <begin position="45"/>
        <end position="58"/>
    </location>
</feature>
<feature type="compositionally biased region" description="Gly residues" evidence="5">
    <location>
        <begin position="483"/>
        <end position="495"/>
    </location>
</feature>
<evidence type="ECO:0000256" key="4">
    <source>
        <dbReference type="ARBA" id="ARBA00023242"/>
    </source>
</evidence>
<dbReference type="Proteomes" id="UP001229421">
    <property type="component" value="Unassembled WGS sequence"/>
</dbReference>
<keyword evidence="3" id="KW-0804">Transcription</keyword>
<name>A0AAD8K7S3_TARER</name>
<feature type="region of interest" description="Disordered" evidence="5">
    <location>
        <begin position="43"/>
        <end position="74"/>
    </location>
</feature>
<dbReference type="PANTHER" id="PTHR32002">
    <property type="entry name" value="PROTEIN NLP8"/>
    <property type="match status" value="1"/>
</dbReference>
<organism evidence="8 9">
    <name type="scientific">Tagetes erecta</name>
    <name type="common">African marigold</name>
    <dbReference type="NCBI Taxonomy" id="13708"/>
    <lineage>
        <taxon>Eukaryota</taxon>
        <taxon>Viridiplantae</taxon>
        <taxon>Streptophyta</taxon>
        <taxon>Embryophyta</taxon>
        <taxon>Tracheophyta</taxon>
        <taxon>Spermatophyta</taxon>
        <taxon>Magnoliopsida</taxon>
        <taxon>eudicotyledons</taxon>
        <taxon>Gunneridae</taxon>
        <taxon>Pentapetalae</taxon>
        <taxon>asterids</taxon>
        <taxon>campanulids</taxon>
        <taxon>Asterales</taxon>
        <taxon>Asteraceae</taxon>
        <taxon>Asteroideae</taxon>
        <taxon>Heliantheae alliance</taxon>
        <taxon>Tageteae</taxon>
        <taxon>Tagetes</taxon>
    </lineage>
</organism>